<dbReference type="InterPro" id="IPR019734">
    <property type="entry name" value="TPR_rpt"/>
</dbReference>
<proteinExistence type="predicted"/>
<dbReference type="EMBL" id="CM015724">
    <property type="protein sequence ID" value="KAF3698060.1"/>
    <property type="molecule type" value="Genomic_DNA"/>
</dbReference>
<evidence type="ECO:0000256" key="4">
    <source>
        <dbReference type="ARBA" id="ARBA00022803"/>
    </source>
</evidence>
<keyword evidence="9" id="KW-1185">Reference proteome</keyword>
<evidence type="ECO:0000256" key="1">
    <source>
        <dbReference type="ARBA" id="ARBA00004496"/>
    </source>
</evidence>
<evidence type="ECO:0000313" key="9">
    <source>
        <dbReference type="Proteomes" id="UP000503349"/>
    </source>
</evidence>
<dbReference type="Proteomes" id="UP000503349">
    <property type="component" value="Chromosome 13"/>
</dbReference>
<keyword evidence="3" id="KW-0677">Repeat</keyword>
<dbReference type="AlphaFoldDB" id="A0A6G1Q5Z6"/>
<evidence type="ECO:0000313" key="8">
    <source>
        <dbReference type="EMBL" id="KAF3698060.1"/>
    </source>
</evidence>
<dbReference type="SMART" id="SM00028">
    <property type="entry name" value="TPR"/>
    <property type="match status" value="5"/>
</dbReference>
<dbReference type="PANTHER" id="PTHR46630:SF1">
    <property type="entry name" value="TETRATRICOPEPTIDE REPEAT PROTEIN 29"/>
    <property type="match status" value="1"/>
</dbReference>
<evidence type="ECO:0000256" key="3">
    <source>
        <dbReference type="ARBA" id="ARBA00022737"/>
    </source>
</evidence>
<dbReference type="GO" id="GO:0036126">
    <property type="term" value="C:sperm flagellum"/>
    <property type="evidence" value="ECO:0007669"/>
    <property type="project" value="TreeGrafter"/>
</dbReference>
<name>A0A6G1Q5Z6_CHAAH</name>
<dbReference type="InterPro" id="IPR051476">
    <property type="entry name" value="Bac_ResReg_Asp_Phosphatase"/>
</dbReference>
<reference evidence="9" key="2">
    <citation type="submission" date="2019-02" db="EMBL/GenBank/DDBJ databases">
        <title>Opniocepnalus argus Var Kimnra genome.</title>
        <authorList>
            <person name="Zhou C."/>
            <person name="Xiao S."/>
        </authorList>
    </citation>
    <scope>NUCLEOTIDE SEQUENCE [LARGE SCALE GENOMIC DNA]</scope>
</reference>
<comment type="subcellular location">
    <subcellularLocation>
        <location evidence="1">Cytoplasm</location>
    </subcellularLocation>
</comment>
<dbReference type="Gene3D" id="1.25.40.10">
    <property type="entry name" value="Tetratricopeptide repeat domain"/>
    <property type="match status" value="1"/>
</dbReference>
<evidence type="ECO:0000256" key="6">
    <source>
        <dbReference type="ARBA" id="ARBA00044739"/>
    </source>
</evidence>
<dbReference type="SUPFAM" id="SSF48452">
    <property type="entry name" value="TPR-like"/>
    <property type="match status" value="2"/>
</dbReference>
<dbReference type="GO" id="GO:0005737">
    <property type="term" value="C:cytoplasm"/>
    <property type="evidence" value="ECO:0007669"/>
    <property type="project" value="UniProtKB-SubCell"/>
</dbReference>
<evidence type="ECO:0000256" key="2">
    <source>
        <dbReference type="ARBA" id="ARBA00022490"/>
    </source>
</evidence>
<sequence length="368" mass="41088">MNAAVKRQHSSAFLPEITTHSNKWRKGTQHRWKRDSLQTGLVLDKSAQILSKEETARSFSELFSLLRSDQDRRAAAEPGSALSLQTPLEEQQDKLETIKLHLCQAEQAERTENLEQARQQAEMCLKQAEDSGWLDSAGQPLRLRACQLLGRIHSQLADASLAASNYQKALTLLHEGYSMAAESQDKQVEGEAAYRLGLAYQCTGDHDTAKKFFNTCMQIFGTLQDADGLGKAYKAMAKSLESQGNIDGTVHCLEELADISRRNGLQYNLVDACLCLGNIFCTMHQYRRACESFLQGYDVACHIGDVALLQKAQVLLASARAHSMITKYSADVKAATPVALKRLMAWKETERHRELSADYTDHTASVWY</sequence>
<keyword evidence="2" id="KW-0963">Cytoplasm</keyword>
<organism evidence="8 9">
    <name type="scientific">Channa argus</name>
    <name type="common">Northern snakehead</name>
    <name type="synonym">Ophicephalus argus</name>
    <dbReference type="NCBI Taxonomy" id="215402"/>
    <lineage>
        <taxon>Eukaryota</taxon>
        <taxon>Metazoa</taxon>
        <taxon>Chordata</taxon>
        <taxon>Craniata</taxon>
        <taxon>Vertebrata</taxon>
        <taxon>Euteleostomi</taxon>
        <taxon>Actinopterygii</taxon>
        <taxon>Neopterygii</taxon>
        <taxon>Teleostei</taxon>
        <taxon>Neoteleostei</taxon>
        <taxon>Acanthomorphata</taxon>
        <taxon>Anabantaria</taxon>
        <taxon>Anabantiformes</taxon>
        <taxon>Channoidei</taxon>
        <taxon>Channidae</taxon>
        <taxon>Channa</taxon>
    </lineage>
</organism>
<gene>
    <name evidence="8" type="ORF">EXN66_Car013741</name>
</gene>
<dbReference type="Pfam" id="PF13424">
    <property type="entry name" value="TPR_12"/>
    <property type="match status" value="1"/>
</dbReference>
<protein>
    <recommendedName>
        <fullName evidence="5">Tetratricopeptide repeat protein 29</fullName>
    </recommendedName>
</protein>
<dbReference type="PANTHER" id="PTHR46630">
    <property type="entry name" value="TETRATRICOPEPTIDE REPEAT PROTEIN 29"/>
    <property type="match status" value="1"/>
</dbReference>
<accession>A0A6G1Q5Z6</accession>
<comment type="function">
    <text evidence="6">Axonemal protein which is implicated in axonemal and/or peri-axonemal structure assembly and regulates flagellum assembly and beating and therefore sperm motility.</text>
</comment>
<feature type="region of interest" description="Disordered" evidence="7">
    <location>
        <begin position="1"/>
        <end position="30"/>
    </location>
</feature>
<evidence type="ECO:0000256" key="7">
    <source>
        <dbReference type="SAM" id="MobiDB-lite"/>
    </source>
</evidence>
<reference evidence="8 9" key="1">
    <citation type="submission" date="2019-02" db="EMBL/GenBank/DDBJ databases">
        <title>Opniocepnalus argus genome.</title>
        <authorList>
            <person name="Zhou C."/>
            <person name="Xiao S."/>
        </authorList>
    </citation>
    <scope>NUCLEOTIDE SEQUENCE [LARGE SCALE GENOMIC DNA]</scope>
    <source>
        <strain evidence="8">OARG1902GOOAL</strain>
        <tissue evidence="8">Muscle</tissue>
    </source>
</reference>
<keyword evidence="4" id="KW-0802">TPR repeat</keyword>
<evidence type="ECO:0000256" key="5">
    <source>
        <dbReference type="ARBA" id="ARBA00040665"/>
    </source>
</evidence>
<dbReference type="GO" id="GO:0003341">
    <property type="term" value="P:cilium movement"/>
    <property type="evidence" value="ECO:0007669"/>
    <property type="project" value="TreeGrafter"/>
</dbReference>
<dbReference type="InterPro" id="IPR011990">
    <property type="entry name" value="TPR-like_helical_dom_sf"/>
</dbReference>